<name>A0A806FIL1_BIFAN</name>
<reference evidence="1 2" key="1">
    <citation type="journal article" date="2011" name="J. Bacteriol.">
        <title>Genome Sequence of the Probiotic Strain Bifidobacterium animalis subsp. lactis CNCM I-2494.</title>
        <authorList>
            <person name="Chervaux C."/>
            <person name="Grimaldi C."/>
            <person name="Bolotin A."/>
            <person name="Quinquis B."/>
            <person name="Legrain-Raspaud S."/>
            <person name="van Hylckama Vlieg J.E."/>
            <person name="Denariaz G."/>
            <person name="Smokvina T."/>
        </authorList>
    </citation>
    <scope>NUCLEOTIDE SEQUENCE [LARGE SCALE GENOMIC DNA]</scope>
    <source>
        <strain evidence="1 2">CNCM I-2494</strain>
    </source>
</reference>
<protein>
    <submittedName>
        <fullName evidence="1">Hypothetical cytosolic protein</fullName>
    </submittedName>
</protein>
<organism evidence="1 2">
    <name type="scientific">Bifidobacterium animalis subsp. lactis CNCM I-2494</name>
    <dbReference type="NCBI Taxonomy" id="1042403"/>
    <lineage>
        <taxon>Bacteria</taxon>
        <taxon>Bacillati</taxon>
        <taxon>Actinomycetota</taxon>
        <taxon>Actinomycetes</taxon>
        <taxon>Bifidobacteriales</taxon>
        <taxon>Bifidobacteriaceae</taxon>
        <taxon>Bifidobacterium</taxon>
    </lineage>
</organism>
<proteinExistence type="predicted"/>
<accession>A0A806FIL1</accession>
<dbReference type="EMBL" id="CP002915">
    <property type="protein sequence ID" value="AEK30383.1"/>
    <property type="molecule type" value="Genomic_DNA"/>
</dbReference>
<dbReference type="KEGG" id="bnm:BALAC2494_01203"/>
<evidence type="ECO:0000313" key="2">
    <source>
        <dbReference type="Proteomes" id="UP000008394"/>
    </source>
</evidence>
<evidence type="ECO:0000313" key="1">
    <source>
        <dbReference type="EMBL" id="AEK30383.1"/>
    </source>
</evidence>
<gene>
    <name evidence="1" type="ORF">BALAC2494_01203</name>
</gene>
<sequence>MHGRAMMAEIVTMKIGPRKILDYDEKDPDNNTIAAIGWHDGLSQKEVWSCSAGWWKLEPGRAVRCDIGIVLNPDNVVVCVAKIKGIVKREDMRMWFLGDLAGERYEPWIGKTFERNDSKNPIAYFDEHAIIPPESVTNKMTILNSR</sequence>
<dbReference type="Proteomes" id="UP000008394">
    <property type="component" value="Chromosome"/>
</dbReference>
<dbReference type="AlphaFoldDB" id="A0A806FIL1"/>